<reference evidence="3" key="1">
    <citation type="submission" date="2016-02" db="EMBL/GenBank/DDBJ databases">
        <authorList>
            <person name="Rodrigo-Torres Lidia"/>
            <person name="Arahal R.David."/>
        </authorList>
    </citation>
    <scope>NUCLEOTIDE SEQUENCE [LARGE SCALE GENOMIC DNA]</scope>
    <source>
        <strain evidence="3">CECT 8713</strain>
    </source>
</reference>
<dbReference type="Proteomes" id="UP000073601">
    <property type="component" value="Unassembled WGS sequence"/>
</dbReference>
<keyword evidence="3" id="KW-1185">Reference proteome</keyword>
<feature type="signal peptide" evidence="1">
    <location>
        <begin position="1"/>
        <end position="23"/>
    </location>
</feature>
<sequence length="499" mass="55811">MRASKLMCVLLVFSSAISFQTHATNTCKIEDYAIVFFNGVLTDRQEAEDNILATESALGHGAQYNQAKLRYVLAYNQSGKANGFVTALEDFAETFEQRSAEYDQILSERWELFWPILRGEQSSGFFDYLGDVLSGYFKLLQAALSEQRHDVITTLLTFLYNNQEDIQTSKEHEAILDALVWHGSKIVLVAHSQGNLYMNQAYNHTKNVNAYSTGDAIKAVHIAPASPILNGNHVLLDVDYVITSLDLFTGWDINVNAFWPAGFDRPDPVGHNYIDMYLNGPSGARSTVVAAIDSELLSVSDPDLKEYLIELKLTPKHNVQSYYGATVQVTDYKSQLYTGGYDNYDPNNPPSYKILKEDGAGPNQDLAPTAINGDPYNGYRIENCGDYNEPDWLKHGSYMLTTEHPRTASSLNLDGAPQPGFDVELTTRFGDKITLQHNLFPSSTGQVISRLACDGMGLRHVVTLDQDDYKPFISIFRQETLQIPSKLKVEETWPLCVPH</sequence>
<accession>A0A128FI41</accession>
<gene>
    <name evidence="2" type="ORF">GMA8713_04496</name>
</gene>
<proteinExistence type="predicted"/>
<protein>
    <submittedName>
        <fullName evidence="2">Uncharacterized protein</fullName>
    </submittedName>
</protein>
<evidence type="ECO:0000313" key="3">
    <source>
        <dbReference type="Proteomes" id="UP000073601"/>
    </source>
</evidence>
<evidence type="ECO:0000256" key="1">
    <source>
        <dbReference type="SAM" id="SignalP"/>
    </source>
</evidence>
<name>A0A128FI41_9GAMM</name>
<feature type="chain" id="PRO_5007282474" evidence="1">
    <location>
        <begin position="24"/>
        <end position="499"/>
    </location>
</feature>
<evidence type="ECO:0000313" key="2">
    <source>
        <dbReference type="EMBL" id="CZF86462.1"/>
    </source>
</evidence>
<keyword evidence="1" id="KW-0732">Signal</keyword>
<dbReference type="EMBL" id="FIZY01000066">
    <property type="protein sequence ID" value="CZF86462.1"/>
    <property type="molecule type" value="Genomic_DNA"/>
</dbReference>
<organism evidence="2 3">
    <name type="scientific">Grimontia marina</name>
    <dbReference type="NCBI Taxonomy" id="646534"/>
    <lineage>
        <taxon>Bacteria</taxon>
        <taxon>Pseudomonadati</taxon>
        <taxon>Pseudomonadota</taxon>
        <taxon>Gammaproteobacteria</taxon>
        <taxon>Vibrionales</taxon>
        <taxon>Vibrionaceae</taxon>
        <taxon>Grimontia</taxon>
    </lineage>
</organism>
<dbReference type="AlphaFoldDB" id="A0A128FI41"/>